<feature type="transmembrane region" description="Helical" evidence="6">
    <location>
        <begin position="123"/>
        <end position="141"/>
    </location>
</feature>
<feature type="chain" id="PRO_5014451065" evidence="7">
    <location>
        <begin position="22"/>
        <end position="517"/>
    </location>
</feature>
<feature type="transmembrane region" description="Helical" evidence="6">
    <location>
        <begin position="355"/>
        <end position="374"/>
    </location>
</feature>
<dbReference type="PRINTS" id="PR01036">
    <property type="entry name" value="TCRTETB"/>
</dbReference>
<sequence length="517" mass="55311">MAGLCSAVFVAALNQTIVATAIPTICNELKSSSGYAWISAAYLLSNAIAAPIWSKTSDIWGRKLILLTAVALYFCASIVCACSQSMKMLIVGRAFQGTAGGGLIQIVYATISDIYSMRSRTFYLGLLQMMWAIAGGIGPVTGGTLAQYASWRWIFWINLPITGLSFAVLLAFLDVHNPKTKLLPGLQAVDWYGSLSILSFMVLLLLGLNFGGSTFAWNSTVVICLLAFGAVMIVVFLLSETRAQYPLIPLYIFRHPSNIAVLVIGFMHDWCVFSTEFYLPLYFQAVKAASPVESGVLIMPITFTQAIIGIITGLVMHKTGRYIEILWAGVVMLALGNGLYISLDAVSPFGKIVPFEIIAATGAGFLFQPPLIALQAHVAPKDTASATATLGLVRNLATSLAIVIGGVLFANGMDSQKAEYLGKGLSANLTQTFSGASAAANVMLVDTISDPVQRMAVKDAFANSLRGIWILSTCTAACAVLACGFISKQVLSKVHVEVRTGLEKNEPERDIPLETQT</sequence>
<organism evidence="9 10">
    <name type="scientific">Hyaloscypha variabilis (strain UAMH 11265 / GT02V1 / F)</name>
    <name type="common">Meliniomyces variabilis</name>
    <dbReference type="NCBI Taxonomy" id="1149755"/>
    <lineage>
        <taxon>Eukaryota</taxon>
        <taxon>Fungi</taxon>
        <taxon>Dikarya</taxon>
        <taxon>Ascomycota</taxon>
        <taxon>Pezizomycotina</taxon>
        <taxon>Leotiomycetes</taxon>
        <taxon>Helotiales</taxon>
        <taxon>Hyaloscyphaceae</taxon>
        <taxon>Hyaloscypha</taxon>
        <taxon>Hyaloscypha variabilis</taxon>
    </lineage>
</organism>
<dbReference type="PANTHER" id="PTHR23501">
    <property type="entry name" value="MAJOR FACILITATOR SUPERFAMILY"/>
    <property type="match status" value="1"/>
</dbReference>
<reference evidence="9 10" key="1">
    <citation type="submission" date="2016-04" db="EMBL/GenBank/DDBJ databases">
        <title>A degradative enzymes factory behind the ericoid mycorrhizal symbiosis.</title>
        <authorList>
            <consortium name="DOE Joint Genome Institute"/>
            <person name="Martino E."/>
            <person name="Morin E."/>
            <person name="Grelet G."/>
            <person name="Kuo A."/>
            <person name="Kohler A."/>
            <person name="Daghino S."/>
            <person name="Barry K."/>
            <person name="Choi C."/>
            <person name="Cichocki N."/>
            <person name="Clum A."/>
            <person name="Copeland A."/>
            <person name="Hainaut M."/>
            <person name="Haridas S."/>
            <person name="Labutti K."/>
            <person name="Lindquist E."/>
            <person name="Lipzen A."/>
            <person name="Khouja H.-R."/>
            <person name="Murat C."/>
            <person name="Ohm R."/>
            <person name="Olson A."/>
            <person name="Spatafora J."/>
            <person name="Veneault-Fourrey C."/>
            <person name="Henrissat B."/>
            <person name="Grigoriev I."/>
            <person name="Martin F."/>
            <person name="Perotto S."/>
        </authorList>
    </citation>
    <scope>NUCLEOTIDE SEQUENCE [LARGE SCALE GENOMIC DNA]</scope>
    <source>
        <strain evidence="9 10">F</strain>
    </source>
</reference>
<dbReference type="Gene3D" id="1.20.1250.20">
    <property type="entry name" value="MFS general substrate transporter like domains"/>
    <property type="match status" value="1"/>
</dbReference>
<evidence type="ECO:0000256" key="3">
    <source>
        <dbReference type="ARBA" id="ARBA00022692"/>
    </source>
</evidence>
<feature type="transmembrane region" description="Helical" evidence="6">
    <location>
        <begin position="92"/>
        <end position="111"/>
    </location>
</feature>
<dbReference type="FunFam" id="1.20.1720.10:FF:000014">
    <property type="entry name" value="MFS drug transporter, putative"/>
    <property type="match status" value="1"/>
</dbReference>
<dbReference type="PANTHER" id="PTHR23501:SF158">
    <property type="entry name" value="TRANSPORTER, PUTATIVE (AFU_ORTHOLOGUE AFUA_5G14490)-RELATED"/>
    <property type="match status" value="1"/>
</dbReference>
<dbReference type="InterPro" id="IPR011701">
    <property type="entry name" value="MFS"/>
</dbReference>
<feature type="transmembrane region" description="Helical" evidence="6">
    <location>
        <begin position="35"/>
        <end position="53"/>
    </location>
</feature>
<dbReference type="Pfam" id="PF07690">
    <property type="entry name" value="MFS_1"/>
    <property type="match status" value="1"/>
</dbReference>
<dbReference type="Gene3D" id="1.20.1720.10">
    <property type="entry name" value="Multidrug resistance protein D"/>
    <property type="match status" value="1"/>
</dbReference>
<feature type="domain" description="Major facilitator superfamily (MFS) profile" evidence="8">
    <location>
        <begin position="1"/>
        <end position="453"/>
    </location>
</feature>
<dbReference type="InterPro" id="IPR036259">
    <property type="entry name" value="MFS_trans_sf"/>
</dbReference>
<keyword evidence="4 6" id="KW-1133">Transmembrane helix</keyword>
<evidence type="ECO:0000256" key="1">
    <source>
        <dbReference type="ARBA" id="ARBA00004141"/>
    </source>
</evidence>
<keyword evidence="5 6" id="KW-0472">Membrane</keyword>
<dbReference type="SUPFAM" id="SSF103473">
    <property type="entry name" value="MFS general substrate transporter"/>
    <property type="match status" value="1"/>
</dbReference>
<dbReference type="CDD" id="cd17502">
    <property type="entry name" value="MFS_Azr1_MDR_like"/>
    <property type="match status" value="1"/>
</dbReference>
<dbReference type="InterPro" id="IPR020846">
    <property type="entry name" value="MFS_dom"/>
</dbReference>
<evidence type="ECO:0000256" key="7">
    <source>
        <dbReference type="SAM" id="SignalP"/>
    </source>
</evidence>
<evidence type="ECO:0000256" key="2">
    <source>
        <dbReference type="ARBA" id="ARBA00007520"/>
    </source>
</evidence>
<dbReference type="GO" id="GO:0022857">
    <property type="term" value="F:transmembrane transporter activity"/>
    <property type="evidence" value="ECO:0007669"/>
    <property type="project" value="InterPro"/>
</dbReference>
<evidence type="ECO:0000256" key="4">
    <source>
        <dbReference type="ARBA" id="ARBA00022989"/>
    </source>
</evidence>
<comment type="subcellular location">
    <subcellularLocation>
        <location evidence="1">Membrane</location>
        <topology evidence="1">Multi-pass membrane protein</topology>
    </subcellularLocation>
</comment>
<gene>
    <name evidence="9" type="ORF">L207DRAFT_542329</name>
</gene>
<evidence type="ECO:0000259" key="8">
    <source>
        <dbReference type="PROSITE" id="PS50850"/>
    </source>
</evidence>
<dbReference type="EMBL" id="KZ613941">
    <property type="protein sequence ID" value="PMD44698.1"/>
    <property type="molecule type" value="Genomic_DNA"/>
</dbReference>
<feature type="transmembrane region" description="Helical" evidence="6">
    <location>
        <begin position="65"/>
        <end position="86"/>
    </location>
</feature>
<feature type="transmembrane region" description="Helical" evidence="6">
    <location>
        <begin position="188"/>
        <end position="210"/>
    </location>
</feature>
<dbReference type="AlphaFoldDB" id="A0A2J6S1T2"/>
<dbReference type="OrthoDB" id="3934656at2759"/>
<feature type="transmembrane region" description="Helical" evidence="6">
    <location>
        <begin position="153"/>
        <end position="176"/>
    </location>
</feature>
<proteinExistence type="inferred from homology"/>
<evidence type="ECO:0000256" key="6">
    <source>
        <dbReference type="SAM" id="Phobius"/>
    </source>
</evidence>
<accession>A0A2J6S1T2</accession>
<dbReference type="Proteomes" id="UP000235786">
    <property type="component" value="Unassembled WGS sequence"/>
</dbReference>
<evidence type="ECO:0000313" key="10">
    <source>
        <dbReference type="Proteomes" id="UP000235786"/>
    </source>
</evidence>
<keyword evidence="7" id="KW-0732">Signal</keyword>
<feature type="transmembrane region" description="Helical" evidence="6">
    <location>
        <begin position="467"/>
        <end position="486"/>
    </location>
</feature>
<feature type="transmembrane region" description="Helical" evidence="6">
    <location>
        <begin position="322"/>
        <end position="343"/>
    </location>
</feature>
<protein>
    <submittedName>
        <fullName evidence="9">Putative MFS transporter</fullName>
    </submittedName>
</protein>
<keyword evidence="3 6" id="KW-0812">Transmembrane</keyword>
<feature type="transmembrane region" description="Helical" evidence="6">
    <location>
        <begin position="295"/>
        <end position="315"/>
    </location>
</feature>
<feature type="signal peptide" evidence="7">
    <location>
        <begin position="1"/>
        <end position="21"/>
    </location>
</feature>
<feature type="transmembrane region" description="Helical" evidence="6">
    <location>
        <begin position="386"/>
        <end position="410"/>
    </location>
</feature>
<comment type="similarity">
    <text evidence="2">Belongs to the major facilitator superfamily. TCR/Tet family.</text>
</comment>
<evidence type="ECO:0000256" key="5">
    <source>
        <dbReference type="ARBA" id="ARBA00023136"/>
    </source>
</evidence>
<dbReference type="PROSITE" id="PS50850">
    <property type="entry name" value="MFS"/>
    <property type="match status" value="1"/>
</dbReference>
<dbReference type="GO" id="GO:0005886">
    <property type="term" value="C:plasma membrane"/>
    <property type="evidence" value="ECO:0007669"/>
    <property type="project" value="TreeGrafter"/>
</dbReference>
<feature type="transmembrane region" description="Helical" evidence="6">
    <location>
        <begin position="216"/>
        <end position="238"/>
    </location>
</feature>
<name>A0A2J6S1T2_HYAVF</name>
<evidence type="ECO:0000313" key="9">
    <source>
        <dbReference type="EMBL" id="PMD44698.1"/>
    </source>
</evidence>
<keyword evidence="10" id="KW-1185">Reference proteome</keyword>